<dbReference type="OrthoDB" id="9112331at2"/>
<evidence type="ECO:0000259" key="4">
    <source>
        <dbReference type="PROSITE" id="PS50893"/>
    </source>
</evidence>
<dbReference type="Gene3D" id="3.40.50.300">
    <property type="entry name" value="P-loop containing nucleotide triphosphate hydrolases"/>
    <property type="match status" value="1"/>
</dbReference>
<keyword evidence="2" id="KW-0547">Nucleotide-binding</keyword>
<dbReference type="PROSITE" id="PS00211">
    <property type="entry name" value="ABC_TRANSPORTER_1"/>
    <property type="match status" value="1"/>
</dbReference>
<dbReference type="InterPro" id="IPR027417">
    <property type="entry name" value="P-loop_NTPase"/>
</dbReference>
<keyword evidence="6" id="KW-1185">Reference proteome</keyword>
<dbReference type="SUPFAM" id="SSF50331">
    <property type="entry name" value="MOP-like"/>
    <property type="match status" value="1"/>
</dbReference>
<dbReference type="Pfam" id="PF00005">
    <property type="entry name" value="ABC_tran"/>
    <property type="match status" value="1"/>
</dbReference>
<accession>A0A4Y9G0A0</accession>
<keyword evidence="1" id="KW-0813">Transport</keyword>
<sequence>MRGRRRTSEGTESALGPGVALIADLAVQRGDFRLEAELTVSQGEVTAVMGPSGAGKSTLLAAIAGAVRLTEGSIRLADGTLVTRRRHPSAATRGVVMLGQDARLFPHLSVRDNVAFGLAVRGLAKDRARQVADEWLWRVGLSGSGSHRPRELSGGQQQRVALARALAVSPRLLLLDEPLTGLDAETAAETRAVVHDQLSSTRTTTLVVTHDAFDAAALARQVVVIEGGRVMQRGLVSRVLAAPATRFVAAAAGLNRVTGAADGGLWRAPGIDGDIRLASAEPAAEQDGAALVAVFRPADVRLARAEESTWTGAVRVARDQPSAVGEWLARVTRLEPTPGGARVHTAKPDVVVDVPAAQLAALGLGPGDPVRLSVDRSDVRLLADG</sequence>
<dbReference type="EMBL" id="SPQB01000001">
    <property type="protein sequence ID" value="TFU34734.1"/>
    <property type="molecule type" value="Genomic_DNA"/>
</dbReference>
<evidence type="ECO:0000313" key="5">
    <source>
        <dbReference type="EMBL" id="TFU34734.1"/>
    </source>
</evidence>
<keyword evidence="3 5" id="KW-0067">ATP-binding</keyword>
<dbReference type="PANTHER" id="PTHR42781">
    <property type="entry name" value="SPERMIDINE/PUTRESCINE IMPORT ATP-BINDING PROTEIN POTA"/>
    <property type="match status" value="1"/>
</dbReference>
<dbReference type="InterPro" id="IPR003593">
    <property type="entry name" value="AAA+_ATPase"/>
</dbReference>
<dbReference type="AlphaFoldDB" id="A0A4Y9G0A0"/>
<comment type="caution">
    <text evidence="5">The sequence shown here is derived from an EMBL/GenBank/DDBJ whole genome shotgun (WGS) entry which is preliminary data.</text>
</comment>
<dbReference type="GO" id="GO:0016887">
    <property type="term" value="F:ATP hydrolysis activity"/>
    <property type="evidence" value="ECO:0007669"/>
    <property type="project" value="InterPro"/>
</dbReference>
<gene>
    <name evidence="5" type="ORF">E4U02_00385</name>
</gene>
<evidence type="ECO:0000313" key="6">
    <source>
        <dbReference type="Proteomes" id="UP000298358"/>
    </source>
</evidence>
<protein>
    <submittedName>
        <fullName evidence="5">ABC transporter ATP-binding protein</fullName>
    </submittedName>
</protein>
<feature type="domain" description="ABC transporter" evidence="4">
    <location>
        <begin position="5"/>
        <end position="252"/>
    </location>
</feature>
<dbReference type="Proteomes" id="UP000298358">
    <property type="component" value="Unassembled WGS sequence"/>
</dbReference>
<reference evidence="5 6" key="1">
    <citation type="submission" date="2019-03" db="EMBL/GenBank/DDBJ databases">
        <title>Diversity of the mouse oral microbiome.</title>
        <authorList>
            <person name="Joseph S."/>
            <person name="Aduse-Opoku J."/>
            <person name="Curtis M."/>
            <person name="Wade W."/>
            <person name="Hashim A."/>
        </authorList>
    </citation>
    <scope>NUCLEOTIDE SEQUENCE [LARGE SCALE GENOMIC DNA]</scope>
    <source>
        <strain evidence="5 6">P1012</strain>
    </source>
</reference>
<dbReference type="InterPro" id="IPR003439">
    <property type="entry name" value="ABC_transporter-like_ATP-bd"/>
</dbReference>
<dbReference type="GO" id="GO:0005524">
    <property type="term" value="F:ATP binding"/>
    <property type="evidence" value="ECO:0007669"/>
    <property type="project" value="UniProtKB-KW"/>
</dbReference>
<dbReference type="PANTHER" id="PTHR42781:SF4">
    <property type="entry name" value="SPERMIDINE_PUTRESCINE IMPORT ATP-BINDING PROTEIN POTA"/>
    <property type="match status" value="1"/>
</dbReference>
<dbReference type="InterPro" id="IPR050093">
    <property type="entry name" value="ABC_SmlMolc_Importer"/>
</dbReference>
<name>A0A4Y9G0A0_9MICO</name>
<dbReference type="SUPFAM" id="SSF52540">
    <property type="entry name" value="P-loop containing nucleoside triphosphate hydrolases"/>
    <property type="match status" value="1"/>
</dbReference>
<evidence type="ECO:0000256" key="2">
    <source>
        <dbReference type="ARBA" id="ARBA00022741"/>
    </source>
</evidence>
<dbReference type="SMART" id="SM00382">
    <property type="entry name" value="AAA"/>
    <property type="match status" value="1"/>
</dbReference>
<organism evidence="5 6">
    <name type="scientific">Microbacterium paludicola</name>
    <dbReference type="NCBI Taxonomy" id="300019"/>
    <lineage>
        <taxon>Bacteria</taxon>
        <taxon>Bacillati</taxon>
        <taxon>Actinomycetota</taxon>
        <taxon>Actinomycetes</taxon>
        <taxon>Micrococcales</taxon>
        <taxon>Microbacteriaceae</taxon>
        <taxon>Microbacterium</taxon>
    </lineage>
</organism>
<dbReference type="InterPro" id="IPR017871">
    <property type="entry name" value="ABC_transporter-like_CS"/>
</dbReference>
<dbReference type="InterPro" id="IPR008995">
    <property type="entry name" value="Mo/tungstate-bd_C_term_dom"/>
</dbReference>
<proteinExistence type="predicted"/>
<dbReference type="PROSITE" id="PS50893">
    <property type="entry name" value="ABC_TRANSPORTER_2"/>
    <property type="match status" value="1"/>
</dbReference>
<evidence type="ECO:0000256" key="1">
    <source>
        <dbReference type="ARBA" id="ARBA00022448"/>
    </source>
</evidence>
<evidence type="ECO:0000256" key="3">
    <source>
        <dbReference type="ARBA" id="ARBA00022840"/>
    </source>
</evidence>